<organism evidence="2 3">
    <name type="scientific">Herpetosiphon gulosus</name>
    <dbReference type="NCBI Taxonomy" id="1973496"/>
    <lineage>
        <taxon>Bacteria</taxon>
        <taxon>Bacillati</taxon>
        <taxon>Chloroflexota</taxon>
        <taxon>Chloroflexia</taxon>
        <taxon>Herpetosiphonales</taxon>
        <taxon>Herpetosiphonaceae</taxon>
        <taxon>Herpetosiphon</taxon>
    </lineage>
</organism>
<comment type="caution">
    <text evidence="2">The sequence shown here is derived from an EMBL/GenBank/DDBJ whole genome shotgun (WGS) entry which is preliminary data.</text>
</comment>
<dbReference type="EMBL" id="BAABRU010000016">
    <property type="protein sequence ID" value="GAA5530248.1"/>
    <property type="molecule type" value="Genomic_DNA"/>
</dbReference>
<gene>
    <name evidence="2" type="ORF">Hgul01_04066</name>
</gene>
<evidence type="ECO:0000313" key="2">
    <source>
        <dbReference type="EMBL" id="GAA5530248.1"/>
    </source>
</evidence>
<keyword evidence="3" id="KW-1185">Reference proteome</keyword>
<dbReference type="Pfam" id="PF12680">
    <property type="entry name" value="SnoaL_2"/>
    <property type="match status" value="1"/>
</dbReference>
<dbReference type="Gene3D" id="3.10.450.50">
    <property type="match status" value="1"/>
</dbReference>
<dbReference type="InterPro" id="IPR032710">
    <property type="entry name" value="NTF2-like_dom_sf"/>
</dbReference>
<feature type="domain" description="SnoaL-like" evidence="1">
    <location>
        <begin position="9"/>
        <end position="103"/>
    </location>
</feature>
<reference evidence="2 3" key="1">
    <citation type="submission" date="2024-02" db="EMBL/GenBank/DDBJ databases">
        <title>Herpetosiphon gulosus NBRC 112829.</title>
        <authorList>
            <person name="Ichikawa N."/>
            <person name="Katano-Makiyama Y."/>
            <person name="Hidaka K."/>
        </authorList>
    </citation>
    <scope>NUCLEOTIDE SEQUENCE [LARGE SCALE GENOMIC DNA]</scope>
    <source>
        <strain evidence="2 3">NBRC 112829</strain>
    </source>
</reference>
<protein>
    <recommendedName>
        <fullName evidence="1">SnoaL-like domain-containing protein</fullName>
    </recommendedName>
</protein>
<evidence type="ECO:0000313" key="3">
    <source>
        <dbReference type="Proteomes" id="UP001428290"/>
    </source>
</evidence>
<sequence length="127" mass="14496">MISNAYELVTQFWQLMQTNDFAAVGSVLHDEYSLEWPQSNERIRGRAAFAQMNQEYPAAGAWQFTINRLIASDDQACSDVSVTDGQVQARVISFFMIQDGLIIKQVEYWPEPYPAPANRQHLVEPIN</sequence>
<dbReference type="Proteomes" id="UP001428290">
    <property type="component" value="Unassembled WGS sequence"/>
</dbReference>
<evidence type="ECO:0000259" key="1">
    <source>
        <dbReference type="Pfam" id="PF12680"/>
    </source>
</evidence>
<dbReference type="SUPFAM" id="SSF54427">
    <property type="entry name" value="NTF2-like"/>
    <property type="match status" value="1"/>
</dbReference>
<dbReference type="InterPro" id="IPR037401">
    <property type="entry name" value="SnoaL-like"/>
</dbReference>
<accession>A0ABP9X5W5</accession>
<proteinExistence type="predicted"/>
<name>A0ABP9X5W5_9CHLR</name>
<dbReference type="RefSeq" id="WP_345723845.1">
    <property type="nucleotide sequence ID" value="NZ_BAABRU010000016.1"/>
</dbReference>